<sequence>MNFTQIIFNQNIEYYKTEIFALFDLEKYMFIDREYEGEHRFRIRGILGNEKFICDNLGKKDGFALSSEPNDFFENIEQFILYCSIHNMLDKVWCKHYFAKTAKLEDVIGFCKKMAENITIQSDEGYNSHFSHFWGFFHTLTSYQKTSILSIFQKRYKNIKSTEYHFALDISTPLHAIEEMIKTDKLNFFSPQSLDKIIKNGVFASKMHEYTIRSAAESEFYKSKHYIFNRWYLNALYVAFMLMNISVIDKYFINYVIAMEKYPVDEICKIYLETGEEKIWKRESIV</sequence>
<dbReference type="EMBL" id="JAEPRJ010000001">
    <property type="protein sequence ID" value="MBK5898296.1"/>
    <property type="molecule type" value="Genomic_DNA"/>
</dbReference>
<feature type="transmembrane region" description="Helical" evidence="1">
    <location>
        <begin position="231"/>
        <end position="253"/>
    </location>
</feature>
<keyword evidence="1" id="KW-0812">Transmembrane</keyword>
<evidence type="ECO:0000256" key="1">
    <source>
        <dbReference type="SAM" id="Phobius"/>
    </source>
</evidence>
<reference evidence="2 3" key="1">
    <citation type="submission" date="2021-01" db="EMBL/GenBank/DDBJ databases">
        <title>Isolation and description of Catonella massiliensis sp. nov., a novel Catonella species, isolated from a stable periodontitis subject.</title>
        <authorList>
            <person name="Antezack A."/>
            <person name="Boxberger M."/>
            <person name="La Scola B."/>
            <person name="Monnet-Corti V."/>
        </authorList>
    </citation>
    <scope>NUCLEOTIDE SEQUENCE [LARGE SCALE GENOMIC DNA]</scope>
    <source>
        <strain evidence="2 3">Marseille-Q4567</strain>
    </source>
</reference>
<gene>
    <name evidence="2" type="ORF">JJN12_10980</name>
</gene>
<comment type="caution">
    <text evidence="2">The sequence shown here is derived from an EMBL/GenBank/DDBJ whole genome shotgun (WGS) entry which is preliminary data.</text>
</comment>
<evidence type="ECO:0000313" key="2">
    <source>
        <dbReference type="EMBL" id="MBK5898296.1"/>
    </source>
</evidence>
<keyword evidence="1" id="KW-1133">Transmembrane helix</keyword>
<accession>A0ABS1J2A8</accession>
<organism evidence="2 3">
    <name type="scientific">Catonella massiliensis</name>
    <dbReference type="NCBI Taxonomy" id="2799636"/>
    <lineage>
        <taxon>Bacteria</taxon>
        <taxon>Bacillati</taxon>
        <taxon>Bacillota</taxon>
        <taxon>Clostridia</taxon>
        <taxon>Lachnospirales</taxon>
        <taxon>Lachnospiraceae</taxon>
        <taxon>Catonella</taxon>
    </lineage>
</organism>
<keyword evidence="1" id="KW-0472">Membrane</keyword>
<dbReference type="RefSeq" id="WP_208429726.1">
    <property type="nucleotide sequence ID" value="NZ_JAEPRJ010000001.1"/>
</dbReference>
<dbReference type="Proteomes" id="UP000604730">
    <property type="component" value="Unassembled WGS sequence"/>
</dbReference>
<evidence type="ECO:0008006" key="4">
    <source>
        <dbReference type="Google" id="ProtNLM"/>
    </source>
</evidence>
<proteinExistence type="predicted"/>
<name>A0ABS1J2A8_9FIRM</name>
<keyword evidence="3" id="KW-1185">Reference proteome</keyword>
<protein>
    <recommendedName>
        <fullName evidence="4">DUF4422 domain-containing protein</fullName>
    </recommendedName>
</protein>
<evidence type="ECO:0000313" key="3">
    <source>
        <dbReference type="Proteomes" id="UP000604730"/>
    </source>
</evidence>